<evidence type="ECO:0000256" key="5">
    <source>
        <dbReference type="ARBA" id="ARBA00023049"/>
    </source>
</evidence>
<dbReference type="Proteomes" id="UP000366872">
    <property type="component" value="Unassembled WGS sequence"/>
</dbReference>
<dbReference type="Gene3D" id="3.40.140.10">
    <property type="entry name" value="Cytidine Deaminase, domain 2"/>
    <property type="match status" value="1"/>
</dbReference>
<evidence type="ECO:0000256" key="2">
    <source>
        <dbReference type="ARBA" id="ARBA00022723"/>
    </source>
</evidence>
<evidence type="ECO:0000256" key="3">
    <source>
        <dbReference type="ARBA" id="ARBA00022801"/>
    </source>
</evidence>
<dbReference type="EMBL" id="CAAHFG010000005">
    <property type="protein sequence ID" value="VGO17709.1"/>
    <property type="molecule type" value="Genomic_DNA"/>
</dbReference>
<dbReference type="PANTHER" id="PTHR30471">
    <property type="entry name" value="DNA REPAIR PROTEIN RADC"/>
    <property type="match status" value="1"/>
</dbReference>
<evidence type="ECO:0000256" key="1">
    <source>
        <dbReference type="ARBA" id="ARBA00022670"/>
    </source>
</evidence>
<evidence type="ECO:0000259" key="6">
    <source>
        <dbReference type="PROSITE" id="PS50249"/>
    </source>
</evidence>
<dbReference type="InterPro" id="IPR025657">
    <property type="entry name" value="RadC_JAB"/>
</dbReference>
<keyword evidence="1" id="KW-0645">Protease</keyword>
<dbReference type="Pfam" id="PF04002">
    <property type="entry name" value="RadC"/>
    <property type="match status" value="1"/>
</dbReference>
<dbReference type="InterPro" id="IPR037518">
    <property type="entry name" value="MPN"/>
</dbReference>
<dbReference type="PROSITE" id="PS50249">
    <property type="entry name" value="MPN"/>
    <property type="match status" value="1"/>
</dbReference>
<name>A0A6C2UCS9_PONDE</name>
<keyword evidence="8" id="KW-1185">Reference proteome</keyword>
<keyword evidence="4" id="KW-0862">Zinc</keyword>
<feature type="domain" description="MPN" evidence="6">
    <location>
        <begin position="20"/>
        <end position="144"/>
    </location>
</feature>
<keyword evidence="2" id="KW-0479">Metal-binding</keyword>
<dbReference type="InterPro" id="IPR001405">
    <property type="entry name" value="UPF0758"/>
</dbReference>
<dbReference type="GO" id="GO:0006508">
    <property type="term" value="P:proteolysis"/>
    <property type="evidence" value="ECO:0007669"/>
    <property type="project" value="UniProtKB-KW"/>
</dbReference>
<accession>A0A6C2UCS9</accession>
<gene>
    <name evidence="7" type="ORF">PDESU_06311</name>
</gene>
<evidence type="ECO:0000313" key="8">
    <source>
        <dbReference type="Proteomes" id="UP000366872"/>
    </source>
</evidence>
<dbReference type="GO" id="GO:0008237">
    <property type="term" value="F:metallopeptidase activity"/>
    <property type="evidence" value="ECO:0007669"/>
    <property type="project" value="UniProtKB-KW"/>
</dbReference>
<dbReference type="CDD" id="cd08071">
    <property type="entry name" value="MPN_DUF2466"/>
    <property type="match status" value="1"/>
</dbReference>
<reference evidence="7 8" key="1">
    <citation type="submission" date="2019-04" db="EMBL/GenBank/DDBJ databases">
        <authorList>
            <person name="Van Vliet M D."/>
        </authorList>
    </citation>
    <scope>NUCLEOTIDE SEQUENCE [LARGE SCALE GENOMIC DNA]</scope>
    <source>
        <strain evidence="7 8">F1</strain>
    </source>
</reference>
<evidence type="ECO:0000256" key="4">
    <source>
        <dbReference type="ARBA" id="ARBA00022833"/>
    </source>
</evidence>
<dbReference type="RefSeq" id="WP_136083194.1">
    <property type="nucleotide sequence ID" value="NZ_CAAHFG010000005.1"/>
</dbReference>
<evidence type="ECO:0000313" key="7">
    <source>
        <dbReference type="EMBL" id="VGO17709.1"/>
    </source>
</evidence>
<dbReference type="PROSITE" id="PS01302">
    <property type="entry name" value="UPF0758"/>
    <property type="match status" value="1"/>
</dbReference>
<keyword evidence="5" id="KW-0482">Metalloprotease</keyword>
<proteinExistence type="predicted"/>
<dbReference type="AlphaFoldDB" id="A0A6C2UCS9"/>
<sequence length="146" mass="16065">MIMQLTTELAVKEDREPGPKITKPADAAEYLKDLRLSLLQQETFICVTLDCKSQIIDRHIISIGVLDSTLVSPRELYRVAINDSAKSILVAHNHPSGDLAPSAQDLQVTKKLIEAGRIMEIALLDHLIIAAGDDHLSLKESGLVKF</sequence>
<dbReference type="PANTHER" id="PTHR30471:SF3">
    <property type="entry name" value="UPF0758 PROTEIN YEES-RELATED"/>
    <property type="match status" value="1"/>
</dbReference>
<dbReference type="GO" id="GO:0046872">
    <property type="term" value="F:metal ion binding"/>
    <property type="evidence" value="ECO:0007669"/>
    <property type="project" value="UniProtKB-KW"/>
</dbReference>
<protein>
    <recommendedName>
        <fullName evidence="6">MPN domain-containing protein</fullName>
    </recommendedName>
</protein>
<dbReference type="InterPro" id="IPR020891">
    <property type="entry name" value="UPF0758_CS"/>
</dbReference>
<organism evidence="7 8">
    <name type="scientific">Pontiella desulfatans</name>
    <dbReference type="NCBI Taxonomy" id="2750659"/>
    <lineage>
        <taxon>Bacteria</taxon>
        <taxon>Pseudomonadati</taxon>
        <taxon>Kiritimatiellota</taxon>
        <taxon>Kiritimatiellia</taxon>
        <taxon>Kiritimatiellales</taxon>
        <taxon>Pontiellaceae</taxon>
        <taxon>Pontiella</taxon>
    </lineage>
</organism>
<keyword evidence="3" id="KW-0378">Hydrolase</keyword>